<dbReference type="SMART" id="SM00327">
    <property type="entry name" value="VWA"/>
    <property type="match status" value="1"/>
</dbReference>
<dbReference type="InterPro" id="IPR052989">
    <property type="entry name" value="Mg-chelatase_DI-like"/>
</dbReference>
<comment type="pathway">
    <text evidence="1">Porphyrin-containing compound metabolism; chlorophyll biosynthesis.</text>
</comment>
<dbReference type="SUPFAM" id="SSF52540">
    <property type="entry name" value="P-loop containing nucleoside triphosphate hydrolases"/>
    <property type="match status" value="1"/>
</dbReference>
<dbReference type="InterPro" id="IPR002035">
    <property type="entry name" value="VWF_A"/>
</dbReference>
<evidence type="ECO:0000259" key="9">
    <source>
        <dbReference type="PROSITE" id="PS50234"/>
    </source>
</evidence>
<comment type="caution">
    <text evidence="10">The sequence shown here is derived from an EMBL/GenBank/DDBJ whole genome shotgun (WGS) entry which is preliminary data.</text>
</comment>
<accession>A0AA35T255</accession>
<reference evidence="10" key="1">
    <citation type="submission" date="2023-03" db="EMBL/GenBank/DDBJ databases">
        <authorList>
            <person name="Steffen K."/>
            <person name="Cardenas P."/>
        </authorList>
    </citation>
    <scope>NUCLEOTIDE SEQUENCE</scope>
</reference>
<dbReference type="InterPro" id="IPR041628">
    <property type="entry name" value="ChlI/MoxR_AAA_lid"/>
</dbReference>
<evidence type="ECO:0000256" key="1">
    <source>
        <dbReference type="ARBA" id="ARBA00005173"/>
    </source>
</evidence>
<dbReference type="Pfam" id="PF17863">
    <property type="entry name" value="AAA_lid_2"/>
    <property type="match status" value="1"/>
</dbReference>
<proteinExistence type="inferred from homology"/>
<dbReference type="CDD" id="cd01451">
    <property type="entry name" value="vWA_Magnesium_chelatase"/>
    <property type="match status" value="1"/>
</dbReference>
<dbReference type="EMBL" id="CASHTH010003053">
    <property type="protein sequence ID" value="CAI8039607.1"/>
    <property type="molecule type" value="Genomic_DNA"/>
</dbReference>
<dbReference type="Proteomes" id="UP001174909">
    <property type="component" value="Unassembled WGS sequence"/>
</dbReference>
<dbReference type="InterPro" id="IPR000523">
    <property type="entry name" value="Mg_chelatse_chII-like_cat_dom"/>
</dbReference>
<dbReference type="Pfam" id="PF13519">
    <property type="entry name" value="VWA_2"/>
    <property type="match status" value="1"/>
</dbReference>
<keyword evidence="5" id="KW-0547">Nucleotide-binding</keyword>
<feature type="domain" description="VWFA" evidence="9">
    <location>
        <begin position="433"/>
        <end position="620"/>
    </location>
</feature>
<evidence type="ECO:0000256" key="4">
    <source>
        <dbReference type="ARBA" id="ARBA00016746"/>
    </source>
</evidence>
<dbReference type="Gene3D" id="1.10.8.80">
    <property type="entry name" value="Magnesium chelatase subunit I, C-Terminal domain"/>
    <property type="match status" value="1"/>
</dbReference>
<dbReference type="SUPFAM" id="SSF53300">
    <property type="entry name" value="vWA-like"/>
    <property type="match status" value="1"/>
</dbReference>
<dbReference type="InterPro" id="IPR041702">
    <property type="entry name" value="BchD/ChlD_VWA"/>
</dbReference>
<protein>
    <recommendedName>
        <fullName evidence="4">Magnesium-chelatase subunit ChlD, chloroplastic</fullName>
        <ecNumber evidence="3">6.6.1.1</ecNumber>
    </recommendedName>
    <alternativeName>
        <fullName evidence="7">Mg-protoporphyrin IX chelatase subunit ChlD</fullName>
    </alternativeName>
</protein>
<evidence type="ECO:0000256" key="3">
    <source>
        <dbReference type="ARBA" id="ARBA00012825"/>
    </source>
</evidence>
<dbReference type="SMART" id="SM00382">
    <property type="entry name" value="AAA"/>
    <property type="match status" value="1"/>
</dbReference>
<dbReference type="PROSITE" id="PS50234">
    <property type="entry name" value="VWFA"/>
    <property type="match status" value="1"/>
</dbReference>
<dbReference type="Gene3D" id="3.40.50.410">
    <property type="entry name" value="von Willebrand factor, type A domain"/>
    <property type="match status" value="1"/>
</dbReference>
<evidence type="ECO:0000256" key="8">
    <source>
        <dbReference type="SAM" id="MobiDB-lite"/>
    </source>
</evidence>
<sequence>MKRALLLNAINPRIGGVLVRGKKGTAKSTAVRSLAALLPQVPVVPGCPYSCQPGAPQDVCQWCQQAGMPGGPSARQVRIVDLPVGATEDRLVGSLDIEQAIKSGEKNFEPGLIASAHRGILYIDEVNLLNDHLVDVLLDAAAMGRNYVEREGISVSHDAEFMLVGTMNPEEGDLRPQLLDRFGLAVEAERERLLSSQQRLAEVVVPDSILELITDICAEYQVDGLRGDIVMYKTASTIAAYEGRTVVDVEDVREAALMALLHRQRRQPFQQPHLVTEQLDNMLDDFQNQQRDREPSNDQDSGNDDPGDSDSDREPDPSEDQAEEPTDAALGDEWFEVGDPYAVQNLQVQPPDRRARHSSGRRATTVSGTSVGRYVGARLPEGPASDLALDATLRAAAPHQQSRRQAADGDASALLIEPWDVREKVRETHTGSLILFVVDASGSMGAQRRMVAVKGAVMSLLLDAYQRRDRVGLIAFRGTGAEVLLPPTGSVEMAQWCLQEMPTGGRTPLARALYLAMETLETERLKDRDVLPLLVLMSDGRANVTLAGDQSSNVLNLPDEVRHLSETVASAKIPAVVVDTEQDFIKLELARNIADAMSARYIKLDDLAAQSLADAVRSELPGDRPVEDIAQA</sequence>
<dbReference type="EC" id="6.6.1.1" evidence="3"/>
<feature type="region of interest" description="Disordered" evidence="8">
    <location>
        <begin position="344"/>
        <end position="367"/>
    </location>
</feature>
<feature type="compositionally biased region" description="Acidic residues" evidence="8">
    <location>
        <begin position="317"/>
        <end position="326"/>
    </location>
</feature>
<dbReference type="InterPro" id="IPR003593">
    <property type="entry name" value="AAA+_ATPase"/>
</dbReference>
<organism evidence="10 11">
    <name type="scientific">Geodia barretti</name>
    <name type="common">Barrett's horny sponge</name>
    <dbReference type="NCBI Taxonomy" id="519541"/>
    <lineage>
        <taxon>Eukaryota</taxon>
        <taxon>Metazoa</taxon>
        <taxon>Porifera</taxon>
        <taxon>Demospongiae</taxon>
        <taxon>Heteroscleromorpha</taxon>
        <taxon>Tetractinellida</taxon>
        <taxon>Astrophorina</taxon>
        <taxon>Geodiidae</taxon>
        <taxon>Geodia</taxon>
    </lineage>
</organism>
<evidence type="ECO:0000256" key="6">
    <source>
        <dbReference type="ARBA" id="ARBA00022840"/>
    </source>
</evidence>
<gene>
    <name evidence="10" type="ORF">GBAR_LOCUS22049</name>
</gene>
<evidence type="ECO:0000256" key="2">
    <source>
        <dbReference type="ARBA" id="ARBA00005799"/>
    </source>
</evidence>
<dbReference type="InterPro" id="IPR036465">
    <property type="entry name" value="vWFA_dom_sf"/>
</dbReference>
<evidence type="ECO:0000313" key="11">
    <source>
        <dbReference type="Proteomes" id="UP001174909"/>
    </source>
</evidence>
<keyword evidence="11" id="KW-1185">Reference proteome</keyword>
<dbReference type="InterPro" id="IPR027417">
    <property type="entry name" value="P-loop_NTPase"/>
</dbReference>
<dbReference type="GO" id="GO:0016851">
    <property type="term" value="F:magnesium chelatase activity"/>
    <property type="evidence" value="ECO:0007669"/>
    <property type="project" value="UniProtKB-EC"/>
</dbReference>
<evidence type="ECO:0000313" key="10">
    <source>
        <dbReference type="EMBL" id="CAI8039607.1"/>
    </source>
</evidence>
<evidence type="ECO:0000256" key="5">
    <source>
        <dbReference type="ARBA" id="ARBA00022741"/>
    </source>
</evidence>
<feature type="region of interest" description="Disordered" evidence="8">
    <location>
        <begin position="289"/>
        <end position="326"/>
    </location>
</feature>
<keyword evidence="6" id="KW-0067">ATP-binding</keyword>
<dbReference type="CDD" id="cd00009">
    <property type="entry name" value="AAA"/>
    <property type="match status" value="1"/>
</dbReference>
<dbReference type="PANTHER" id="PTHR35023:SF1">
    <property type="entry name" value="MG-PROTOPORPHYRIN IX CHELATASE"/>
    <property type="match status" value="1"/>
</dbReference>
<name>A0AA35T255_GEOBA</name>
<dbReference type="AlphaFoldDB" id="A0AA35T255"/>
<dbReference type="Gene3D" id="3.40.50.300">
    <property type="entry name" value="P-loop containing nucleotide triphosphate hydrolases"/>
    <property type="match status" value="1"/>
</dbReference>
<dbReference type="PANTHER" id="PTHR35023">
    <property type="entry name" value="CHELATASE-RELATED"/>
    <property type="match status" value="1"/>
</dbReference>
<dbReference type="GO" id="GO:0005524">
    <property type="term" value="F:ATP binding"/>
    <property type="evidence" value="ECO:0007669"/>
    <property type="project" value="UniProtKB-KW"/>
</dbReference>
<dbReference type="Pfam" id="PF01078">
    <property type="entry name" value="Mg_chelatase"/>
    <property type="match status" value="1"/>
</dbReference>
<comment type="similarity">
    <text evidence="2">Belongs to the Mg-chelatase subunits D/I family.</text>
</comment>
<evidence type="ECO:0000256" key="7">
    <source>
        <dbReference type="ARBA" id="ARBA00030779"/>
    </source>
</evidence>